<gene>
    <name evidence="3" type="ORF">EJ06DRAFT_545358</name>
</gene>
<dbReference type="PANTHER" id="PTHR11787">
    <property type="entry name" value="RAB GDP-DISSOCIATION INHIBITOR"/>
    <property type="match status" value="1"/>
</dbReference>
<dbReference type="AlphaFoldDB" id="A0A6G1HIJ0"/>
<dbReference type="PRINTS" id="PR00892">
    <property type="entry name" value="RABGDI"/>
</dbReference>
<evidence type="ECO:0000313" key="4">
    <source>
        <dbReference type="Proteomes" id="UP000799640"/>
    </source>
</evidence>
<evidence type="ECO:0000313" key="3">
    <source>
        <dbReference type="EMBL" id="KAF2395714.1"/>
    </source>
</evidence>
<dbReference type="InterPro" id="IPR000806">
    <property type="entry name" value="RabGDI"/>
</dbReference>
<dbReference type="SUPFAM" id="SSF51905">
    <property type="entry name" value="FAD/NAD(P)-binding domain"/>
    <property type="match status" value="2"/>
</dbReference>
<dbReference type="EMBL" id="ML996711">
    <property type="protein sequence ID" value="KAF2395714.1"/>
    <property type="molecule type" value="Genomic_DNA"/>
</dbReference>
<protein>
    <recommendedName>
        <fullName evidence="2">Rab GDP dissociation inhibitor</fullName>
    </recommendedName>
</protein>
<dbReference type="OrthoDB" id="9446342at2759"/>
<dbReference type="GO" id="GO:0005737">
    <property type="term" value="C:cytoplasm"/>
    <property type="evidence" value="ECO:0007669"/>
    <property type="project" value="TreeGrafter"/>
</dbReference>
<keyword evidence="4" id="KW-1185">Reference proteome</keyword>
<dbReference type="GO" id="GO:0005093">
    <property type="term" value="F:Rab GDP-dissociation inhibitor activity"/>
    <property type="evidence" value="ECO:0007669"/>
    <property type="project" value="InterPro"/>
</dbReference>
<dbReference type="Gene3D" id="3.50.50.60">
    <property type="entry name" value="FAD/NAD(P)-binding domain"/>
    <property type="match status" value="1"/>
</dbReference>
<accession>A0A6G1HIJ0</accession>
<sequence length="463" mass="51539">MEEVAPEYDLVVLGTGLTECVLSGVFSVKGKKVLHIDRNDHYGGEAASVNLEYLFKKYGNFQPGDEPWKKYGRTNDWNIDLVPKLLMSNGELTNILVSTDVTRYLEFKQIAGSYVQQGNGSKATVAKVPSDAAEALRSPLMGLFEKRRAKKFLEWVGSFKEDDPATHNGMDLSKTTMREVYDKFGLEATTRDFIGHSMALFQTDDYLTSPGMAQDAVSRIRLYVNSMARYGKSPYIYPLYGLGELPQGFARLSAIYGGTYMLNTDIDEILYENGKVSGIKATMRNENMKFETKCSQILADPSYFPGKVRVTGHLLKAICILNHPVASTDNSDSLQLILPQSQIGRKHDIYIAVVSSAHNVCPKGYYIAIVSTIAEGDSNHHIELQAGIDRLGKIEEQFMGPPIPLYEPVESGEKDLVFISKSYDATSHFETTTDDIRDIYKRAAGEELVVEGLRKGQNLVTDE</sequence>
<evidence type="ECO:0000256" key="2">
    <source>
        <dbReference type="RuleBase" id="RU363124"/>
    </source>
</evidence>
<name>A0A6G1HIJ0_9PEZI</name>
<dbReference type="InterPro" id="IPR018203">
    <property type="entry name" value="GDP_dissociation_inhibitor"/>
</dbReference>
<dbReference type="GO" id="GO:0015031">
    <property type="term" value="P:protein transport"/>
    <property type="evidence" value="ECO:0007669"/>
    <property type="project" value="InterPro"/>
</dbReference>
<dbReference type="Proteomes" id="UP000799640">
    <property type="component" value="Unassembled WGS sequence"/>
</dbReference>
<evidence type="ECO:0000256" key="1">
    <source>
        <dbReference type="ARBA" id="ARBA00005593"/>
    </source>
</evidence>
<dbReference type="GO" id="GO:0007264">
    <property type="term" value="P:small GTPase-mediated signal transduction"/>
    <property type="evidence" value="ECO:0007669"/>
    <property type="project" value="InterPro"/>
</dbReference>
<dbReference type="FunFam" id="1.10.405.10:FF:000001">
    <property type="entry name" value="Rab GDP dissociation inhibitor"/>
    <property type="match status" value="1"/>
</dbReference>
<reference evidence="3" key="1">
    <citation type="journal article" date="2020" name="Stud. Mycol.">
        <title>101 Dothideomycetes genomes: a test case for predicting lifestyles and emergence of pathogens.</title>
        <authorList>
            <person name="Haridas S."/>
            <person name="Albert R."/>
            <person name="Binder M."/>
            <person name="Bloem J."/>
            <person name="Labutti K."/>
            <person name="Salamov A."/>
            <person name="Andreopoulos B."/>
            <person name="Baker S."/>
            <person name="Barry K."/>
            <person name="Bills G."/>
            <person name="Bluhm B."/>
            <person name="Cannon C."/>
            <person name="Castanera R."/>
            <person name="Culley D."/>
            <person name="Daum C."/>
            <person name="Ezra D."/>
            <person name="Gonzalez J."/>
            <person name="Henrissat B."/>
            <person name="Kuo A."/>
            <person name="Liang C."/>
            <person name="Lipzen A."/>
            <person name="Lutzoni F."/>
            <person name="Magnuson J."/>
            <person name="Mondo S."/>
            <person name="Nolan M."/>
            <person name="Ohm R."/>
            <person name="Pangilinan J."/>
            <person name="Park H.-J."/>
            <person name="Ramirez L."/>
            <person name="Alfaro M."/>
            <person name="Sun H."/>
            <person name="Tritt A."/>
            <person name="Yoshinaga Y."/>
            <person name="Zwiers L.-H."/>
            <person name="Turgeon B."/>
            <person name="Goodwin S."/>
            <person name="Spatafora J."/>
            <person name="Crous P."/>
            <person name="Grigoriev I."/>
        </authorList>
    </citation>
    <scope>NUCLEOTIDE SEQUENCE</scope>
    <source>
        <strain evidence="3">CBS 262.69</strain>
    </source>
</reference>
<comment type="similarity">
    <text evidence="1 2">Belongs to the Rab GDI family.</text>
</comment>
<dbReference type="Pfam" id="PF00996">
    <property type="entry name" value="GDI"/>
    <property type="match status" value="1"/>
</dbReference>
<dbReference type="PANTHER" id="PTHR11787:SF8">
    <property type="entry name" value="RAB GDP DISSOCIATION INHIBITOR"/>
    <property type="match status" value="1"/>
</dbReference>
<dbReference type="GO" id="GO:0016192">
    <property type="term" value="P:vesicle-mediated transport"/>
    <property type="evidence" value="ECO:0007669"/>
    <property type="project" value="TreeGrafter"/>
</dbReference>
<dbReference type="PRINTS" id="PR00891">
    <property type="entry name" value="RABGDIREP"/>
</dbReference>
<dbReference type="InterPro" id="IPR036188">
    <property type="entry name" value="FAD/NAD-bd_sf"/>
</dbReference>
<proteinExistence type="inferred from homology"/>
<organism evidence="3 4">
    <name type="scientific">Trichodelitschia bisporula</name>
    <dbReference type="NCBI Taxonomy" id="703511"/>
    <lineage>
        <taxon>Eukaryota</taxon>
        <taxon>Fungi</taxon>
        <taxon>Dikarya</taxon>
        <taxon>Ascomycota</taxon>
        <taxon>Pezizomycotina</taxon>
        <taxon>Dothideomycetes</taxon>
        <taxon>Dothideomycetes incertae sedis</taxon>
        <taxon>Phaeotrichales</taxon>
        <taxon>Phaeotrichaceae</taxon>
        <taxon>Trichodelitschia</taxon>
    </lineage>
</organism>
<dbReference type="Gene3D" id="3.30.519.10">
    <property type="entry name" value="Guanine Nucleotide Dissociation Inhibitor, domain 2"/>
    <property type="match status" value="1"/>
</dbReference>
<dbReference type="Gene3D" id="1.10.405.10">
    <property type="entry name" value="Guanine Nucleotide Dissociation Inhibitor, domain 1"/>
    <property type="match status" value="1"/>
</dbReference>